<name>A0AAU6WDM2_9MICC</name>
<dbReference type="SMART" id="SM00347">
    <property type="entry name" value="HTH_MARR"/>
    <property type="match status" value="1"/>
</dbReference>
<dbReference type="SUPFAM" id="SSF46785">
    <property type="entry name" value="Winged helix' DNA-binding domain"/>
    <property type="match status" value="1"/>
</dbReference>
<dbReference type="PROSITE" id="PS50995">
    <property type="entry name" value="HTH_MARR_2"/>
    <property type="match status" value="1"/>
</dbReference>
<dbReference type="Pfam" id="PF12802">
    <property type="entry name" value="MarR_2"/>
    <property type="match status" value="1"/>
</dbReference>
<feature type="domain" description="HTH marR-type" evidence="1">
    <location>
        <begin position="1"/>
        <end position="141"/>
    </location>
</feature>
<dbReference type="AlphaFoldDB" id="A0AAU6WDM2"/>
<dbReference type="KEGG" id="gey:QMQ05_15930"/>
<dbReference type="InterPro" id="IPR036390">
    <property type="entry name" value="WH_DNA-bd_sf"/>
</dbReference>
<dbReference type="Proteomes" id="UP001486888">
    <property type="component" value="Chromosome"/>
</dbReference>
<evidence type="ECO:0000259" key="1">
    <source>
        <dbReference type="PROSITE" id="PS50995"/>
    </source>
</evidence>
<evidence type="ECO:0000313" key="3">
    <source>
        <dbReference type="Proteomes" id="UP001486888"/>
    </source>
</evidence>
<reference evidence="2 3" key="1">
    <citation type="submission" date="2023-05" db="EMBL/GenBank/DDBJ databases">
        <title>Glutamicibacter sp. B1, complete genome.</title>
        <authorList>
            <person name="Long Y.H."/>
            <person name="Fang T."/>
            <person name="Li X.Y."/>
        </authorList>
    </citation>
    <scope>NUCLEOTIDE SEQUENCE [LARGE SCALE GENOMIC DNA]</scope>
    <source>
        <strain evidence="2 3">B1</strain>
    </source>
</reference>
<sequence length="156" mass="17634">MPEGKTGSKSRIADIEYEQMLLSRYTIAQHRHSSGMDRSVYLIMSRIDGSGPMSIAELSHALRLDSSTLQRQVTVAIKDGYLERIPDPEGHVARKIALTRYGNEQLADARGTSIDALEQIMGDWSAKDIDQFAHLLHRFNNDIEDYSQMRRGLKAE</sequence>
<gene>
    <name evidence="2" type="ORF">QMQ05_15930</name>
</gene>
<dbReference type="InterPro" id="IPR000835">
    <property type="entry name" value="HTH_MarR-typ"/>
</dbReference>
<accession>A0AAU6WDM2</accession>
<dbReference type="RefSeq" id="WP_345471627.1">
    <property type="nucleotide sequence ID" value="NZ_CP125942.1"/>
</dbReference>
<dbReference type="EMBL" id="CP125942">
    <property type="protein sequence ID" value="XAO45801.1"/>
    <property type="molecule type" value="Genomic_DNA"/>
</dbReference>
<keyword evidence="3" id="KW-1185">Reference proteome</keyword>
<dbReference type="InterPro" id="IPR036388">
    <property type="entry name" value="WH-like_DNA-bd_sf"/>
</dbReference>
<evidence type="ECO:0000313" key="2">
    <source>
        <dbReference type="EMBL" id="XAO45801.1"/>
    </source>
</evidence>
<proteinExistence type="predicted"/>
<dbReference type="Gene3D" id="1.10.10.10">
    <property type="entry name" value="Winged helix-like DNA-binding domain superfamily/Winged helix DNA-binding domain"/>
    <property type="match status" value="1"/>
</dbReference>
<protein>
    <submittedName>
        <fullName evidence="2">MarR family winged helix-turn-helix transcriptional regulator</fullName>
    </submittedName>
</protein>
<dbReference type="GO" id="GO:0003700">
    <property type="term" value="F:DNA-binding transcription factor activity"/>
    <property type="evidence" value="ECO:0007669"/>
    <property type="project" value="InterPro"/>
</dbReference>
<organism evidence="2 3">
    <name type="scientific">Glutamicibacter ectropisis</name>
    <dbReference type="NCBI Taxonomy" id="3046593"/>
    <lineage>
        <taxon>Bacteria</taxon>
        <taxon>Bacillati</taxon>
        <taxon>Actinomycetota</taxon>
        <taxon>Actinomycetes</taxon>
        <taxon>Micrococcales</taxon>
        <taxon>Micrococcaceae</taxon>
        <taxon>Glutamicibacter</taxon>
    </lineage>
</organism>